<name>T1D889_9ZZZZ</name>
<gene>
    <name evidence="2" type="ORF">B1A_02876</name>
</gene>
<feature type="non-terminal residue" evidence="2">
    <location>
        <position position="1"/>
    </location>
</feature>
<dbReference type="AlphaFoldDB" id="T1D889"/>
<sequence>WRCKGAEGLASIGLSAEQIEKIAATIERAYSWEKQPFPAWQVSNLTANIRRLEQRIPELEAKAAKAETEDETLMFCGVAIIRAHADNRLRLRFAGKPSASTIADLKRNGFRWSPTAGAWQRQISNAAEYAARS</sequence>
<evidence type="ECO:0000313" key="2">
    <source>
        <dbReference type="EMBL" id="EQD77614.1"/>
    </source>
</evidence>
<comment type="caution">
    <text evidence="2">The sequence shown here is derived from an EMBL/GenBank/DDBJ whole genome shotgun (WGS) entry which is preliminary data.</text>
</comment>
<evidence type="ECO:0000256" key="1">
    <source>
        <dbReference type="SAM" id="Coils"/>
    </source>
</evidence>
<reference evidence="2" key="2">
    <citation type="journal article" date="2014" name="ISME J.">
        <title>Microbial stratification in low pH oxic and suboxic macroscopic growths along an acid mine drainage.</title>
        <authorList>
            <person name="Mendez-Garcia C."/>
            <person name="Mesa V."/>
            <person name="Sprenger R.R."/>
            <person name="Richter M."/>
            <person name="Diez M.S."/>
            <person name="Solano J."/>
            <person name="Bargiela R."/>
            <person name="Golyshina O.V."/>
            <person name="Manteca A."/>
            <person name="Ramos J.L."/>
            <person name="Gallego J.R."/>
            <person name="Llorente I."/>
            <person name="Martins Dos Santos V.A."/>
            <person name="Jensen O.N."/>
            <person name="Pelaez A.I."/>
            <person name="Sanchez J."/>
            <person name="Ferrer M."/>
        </authorList>
    </citation>
    <scope>NUCLEOTIDE SEQUENCE</scope>
</reference>
<accession>T1D889</accession>
<feature type="non-terminal residue" evidence="2">
    <location>
        <position position="133"/>
    </location>
</feature>
<proteinExistence type="predicted"/>
<organism evidence="2">
    <name type="scientific">mine drainage metagenome</name>
    <dbReference type="NCBI Taxonomy" id="410659"/>
    <lineage>
        <taxon>unclassified sequences</taxon>
        <taxon>metagenomes</taxon>
        <taxon>ecological metagenomes</taxon>
    </lineage>
</organism>
<keyword evidence="1" id="KW-0175">Coiled coil</keyword>
<dbReference type="EMBL" id="AUZX01002116">
    <property type="protein sequence ID" value="EQD77614.1"/>
    <property type="molecule type" value="Genomic_DNA"/>
</dbReference>
<reference evidence="2" key="1">
    <citation type="submission" date="2013-08" db="EMBL/GenBank/DDBJ databases">
        <authorList>
            <person name="Mendez C."/>
            <person name="Richter M."/>
            <person name="Ferrer M."/>
            <person name="Sanchez J."/>
        </authorList>
    </citation>
    <scope>NUCLEOTIDE SEQUENCE</scope>
</reference>
<protein>
    <submittedName>
        <fullName evidence="2">Uncharacterized protein</fullName>
    </submittedName>
</protein>
<feature type="coiled-coil region" evidence="1">
    <location>
        <begin position="42"/>
        <end position="69"/>
    </location>
</feature>